<keyword evidence="3" id="KW-1185">Reference proteome</keyword>
<evidence type="ECO:0000313" key="3">
    <source>
        <dbReference type="Proteomes" id="UP001056851"/>
    </source>
</evidence>
<evidence type="ECO:0008006" key="4">
    <source>
        <dbReference type="Google" id="ProtNLM"/>
    </source>
</evidence>
<evidence type="ECO:0000313" key="2">
    <source>
        <dbReference type="EMBL" id="UST83554.1"/>
    </source>
</evidence>
<keyword evidence="1" id="KW-1133">Transmembrane helix</keyword>
<feature type="transmembrane region" description="Helical" evidence="1">
    <location>
        <begin position="101"/>
        <end position="123"/>
    </location>
</feature>
<sequence>MAIVFLIMHSVLGFIPVRDGAGWDGSVYVQYVEALAKGLPVVGDPYRSIRISGFIPLVVASYFGASTASLIILQAILNALMLSVAVVVLHDAMIKLSVKSGVATLSVATLACSWMFICMPVFYPILSDHIALAAACVSIWCWVRSYRWMIYILCAFCAWLMPGLFLIPLVLAAFPFHFNQVAEKSRAKLRLTLLWFVILAAPLTVLLLFVIHHVSLSAVSAHSASLNGKTASVDMWMLSAFAILISLYVIIWLGLRLIVRPETWKSLSIYGSFFGVLFFSLSALLMKISFDWNTGFAGPPLLDYLLYQSLAAPFKPLVAHFISFGPVIVLALFACLAWSLGYARPFPTGLIVLFIALLPFLAFGSESRQWIAALPVIVLIYALSDFAWRTRIWCFIFSVLLLVPVFWLKQNLAIAAVKGLGFQTYQWQFYFGRQGPWMSLTTYQLGIILMSVFIAFSLFMHFSKNRHFKEILETESREGQG</sequence>
<gene>
    <name evidence="2" type="ORF">NF677_18675</name>
</gene>
<keyword evidence="1" id="KW-0472">Membrane</keyword>
<feature type="transmembrane region" description="Helical" evidence="1">
    <location>
        <begin position="148"/>
        <end position="172"/>
    </location>
</feature>
<feature type="transmembrane region" description="Helical" evidence="1">
    <location>
        <begin position="193"/>
        <end position="215"/>
    </location>
</feature>
<name>A0ABY5CA77_9PSED</name>
<organism evidence="2 3">
    <name type="scientific">Pseudomonas siliginis</name>
    <dbReference type="NCBI Taxonomy" id="2842346"/>
    <lineage>
        <taxon>Bacteria</taxon>
        <taxon>Pseudomonadati</taxon>
        <taxon>Pseudomonadota</taxon>
        <taxon>Gammaproteobacteria</taxon>
        <taxon>Pseudomonadales</taxon>
        <taxon>Pseudomonadaceae</taxon>
        <taxon>Pseudomonas</taxon>
    </lineage>
</organism>
<feature type="transmembrane region" description="Helical" evidence="1">
    <location>
        <begin position="437"/>
        <end position="459"/>
    </location>
</feature>
<dbReference type="EMBL" id="CP099599">
    <property type="protein sequence ID" value="UST83554.1"/>
    <property type="molecule type" value="Genomic_DNA"/>
</dbReference>
<dbReference type="Proteomes" id="UP001056851">
    <property type="component" value="Chromosome"/>
</dbReference>
<feature type="transmembrane region" description="Helical" evidence="1">
    <location>
        <begin position="346"/>
        <end position="364"/>
    </location>
</feature>
<feature type="transmembrane region" description="Helical" evidence="1">
    <location>
        <begin position="395"/>
        <end position="417"/>
    </location>
</feature>
<feature type="transmembrane region" description="Helical" evidence="1">
    <location>
        <begin position="267"/>
        <end position="286"/>
    </location>
</feature>
<dbReference type="RefSeq" id="WP_252884651.1">
    <property type="nucleotide sequence ID" value="NZ_CP099599.1"/>
</dbReference>
<protein>
    <recommendedName>
        <fullName evidence="4">Integral membrane protein</fullName>
    </recommendedName>
</protein>
<keyword evidence="1" id="KW-0812">Transmembrane</keyword>
<evidence type="ECO:0000256" key="1">
    <source>
        <dbReference type="SAM" id="Phobius"/>
    </source>
</evidence>
<feature type="transmembrane region" description="Helical" evidence="1">
    <location>
        <begin position="62"/>
        <end position="89"/>
    </location>
</feature>
<feature type="transmembrane region" description="Helical" evidence="1">
    <location>
        <begin position="317"/>
        <end position="339"/>
    </location>
</feature>
<proteinExistence type="predicted"/>
<reference evidence="2" key="1">
    <citation type="submission" date="2022-06" db="EMBL/GenBank/DDBJ databases">
        <title>Investigating genetic diversity within the most abundant and prevalent non-pathogenic leaf-associated bacterial species interacting with Arabidopsis thaliana in natural habitats.</title>
        <authorList>
            <person name="Ramirez-Sanchez D."/>
            <person name="Gibelin-Viala C."/>
            <person name="Mayjonade B."/>
            <person name="Duflos R."/>
            <person name="Belmonte E."/>
            <person name="Pailler V."/>
            <person name="Bartoli C."/>
            <person name="Carrere S."/>
            <person name="Vailleau F."/>
            <person name="Roux F."/>
        </authorList>
    </citation>
    <scope>NUCLEOTIDE SEQUENCE</scope>
    <source>
        <strain evidence="2">OTU6ESPEB1</strain>
    </source>
</reference>
<feature type="transmembrane region" description="Helical" evidence="1">
    <location>
        <begin position="370"/>
        <end position="388"/>
    </location>
</feature>
<accession>A0ABY5CA77</accession>
<feature type="transmembrane region" description="Helical" evidence="1">
    <location>
        <begin position="235"/>
        <end position="255"/>
    </location>
</feature>